<evidence type="ECO:0000313" key="3">
    <source>
        <dbReference type="Proteomes" id="UP000777774"/>
    </source>
</evidence>
<dbReference type="InterPro" id="IPR036812">
    <property type="entry name" value="NAD(P)_OxRdtase_dom_sf"/>
</dbReference>
<dbReference type="SUPFAM" id="SSF51430">
    <property type="entry name" value="NAD(P)-linked oxidoreductase"/>
    <property type="match status" value="1"/>
</dbReference>
<feature type="domain" description="NADP-dependent oxidoreductase" evidence="1">
    <location>
        <begin position="16"/>
        <end position="301"/>
    </location>
</feature>
<proteinExistence type="predicted"/>
<dbReference type="Pfam" id="PF00248">
    <property type="entry name" value="Aldo_ket_red"/>
    <property type="match status" value="1"/>
</dbReference>
<sequence length="319" mass="33987">MDIRELGTTGLRVPSVCVGTSALGSFPAQYGYEVDEQTAVATVLAALDSPFRFIDTSNEYGGGASERRIGAAVAARGGLPADALVATKVDPVPGTTDFSGDRVRRSVEESRERLGLDVLPLVYLHDPEKITFDEATAPGGPVEALCELRDQGVIRHLGVAGGPIDLELAYVRTGEFEVVLSHNRYTLVDSSAEPLIEEAARRGVGFVNAAPFGGGMLVRGPDAVPTYCYAPAGPDVLDRVRRMQALCAEHEVPLAAAALQFSTRDSRVASTVVGMSSPDRLEQTRRLLEHPVPDSLWEALEPLVREGRAGFAPALPLEV</sequence>
<accession>A0ABX1JVV6</accession>
<dbReference type="RefSeq" id="WP_168676462.1">
    <property type="nucleotide sequence ID" value="NZ_JAAXOY010000002.1"/>
</dbReference>
<reference evidence="2 3" key="1">
    <citation type="submission" date="2020-04" db="EMBL/GenBank/DDBJ databases">
        <title>MicrobeNet Type strains.</title>
        <authorList>
            <person name="Nicholson A.C."/>
        </authorList>
    </citation>
    <scope>NUCLEOTIDE SEQUENCE [LARGE SCALE GENOMIC DNA]</scope>
    <source>
        <strain evidence="2 3">ATCC BAA-787</strain>
    </source>
</reference>
<dbReference type="InterPro" id="IPR020471">
    <property type="entry name" value="AKR"/>
</dbReference>
<dbReference type="InterPro" id="IPR023210">
    <property type="entry name" value="NADP_OxRdtase_dom"/>
</dbReference>
<dbReference type="CDD" id="cd19090">
    <property type="entry name" value="AKR_AKR15A-like"/>
    <property type="match status" value="1"/>
</dbReference>
<dbReference type="EMBL" id="JAAXOY010000002">
    <property type="protein sequence ID" value="NKY38089.1"/>
    <property type="molecule type" value="Genomic_DNA"/>
</dbReference>
<evidence type="ECO:0000313" key="2">
    <source>
        <dbReference type="EMBL" id="NKY38089.1"/>
    </source>
</evidence>
<evidence type="ECO:0000259" key="1">
    <source>
        <dbReference type="Pfam" id="PF00248"/>
    </source>
</evidence>
<keyword evidence="3" id="KW-1185">Reference proteome</keyword>
<dbReference type="PANTHER" id="PTHR42686">
    <property type="entry name" value="GH17980P-RELATED"/>
    <property type="match status" value="1"/>
</dbReference>
<dbReference type="Gene3D" id="3.20.20.100">
    <property type="entry name" value="NADP-dependent oxidoreductase domain"/>
    <property type="match status" value="1"/>
</dbReference>
<dbReference type="Proteomes" id="UP000777774">
    <property type="component" value="Unassembled WGS sequence"/>
</dbReference>
<organism evidence="2 3">
    <name type="scientific">Cellulomonas septica</name>
    <dbReference type="NCBI Taxonomy" id="285080"/>
    <lineage>
        <taxon>Bacteria</taxon>
        <taxon>Bacillati</taxon>
        <taxon>Actinomycetota</taxon>
        <taxon>Actinomycetes</taxon>
        <taxon>Micrococcales</taxon>
        <taxon>Cellulomonadaceae</taxon>
        <taxon>Cellulomonas</taxon>
    </lineage>
</organism>
<comment type="caution">
    <text evidence="2">The sequence shown here is derived from an EMBL/GenBank/DDBJ whole genome shotgun (WGS) entry which is preliminary data.</text>
</comment>
<dbReference type="PANTHER" id="PTHR42686:SF1">
    <property type="entry name" value="GH17980P-RELATED"/>
    <property type="match status" value="1"/>
</dbReference>
<protein>
    <submittedName>
        <fullName evidence="2">Aldo/keto reductase</fullName>
    </submittedName>
</protein>
<gene>
    <name evidence="2" type="ORF">HGA02_00695</name>
</gene>
<name>A0ABX1JVV6_9CELL</name>